<name>A0A0C2VYC2_AMAMK</name>
<accession>A0A0C2VYC2</accession>
<protein>
    <submittedName>
        <fullName evidence="2">Uncharacterized protein</fullName>
    </submittedName>
</protein>
<dbReference type="STRING" id="946122.A0A0C2VYC2"/>
<dbReference type="Proteomes" id="UP000054549">
    <property type="component" value="Unassembled WGS sequence"/>
</dbReference>
<dbReference type="InParanoid" id="A0A0C2VYC2"/>
<evidence type="ECO:0000313" key="2">
    <source>
        <dbReference type="EMBL" id="KIL53847.1"/>
    </source>
</evidence>
<dbReference type="AlphaFoldDB" id="A0A0C2VYC2"/>
<dbReference type="EMBL" id="KN819210">
    <property type="protein sequence ID" value="KIL53847.1"/>
    <property type="molecule type" value="Genomic_DNA"/>
</dbReference>
<keyword evidence="3" id="KW-1185">Reference proteome</keyword>
<feature type="compositionally biased region" description="Basic and acidic residues" evidence="1">
    <location>
        <begin position="102"/>
        <end position="115"/>
    </location>
</feature>
<proteinExistence type="predicted"/>
<feature type="region of interest" description="Disordered" evidence="1">
    <location>
        <begin position="89"/>
        <end position="117"/>
    </location>
</feature>
<reference evidence="2 3" key="1">
    <citation type="submission" date="2014-04" db="EMBL/GenBank/DDBJ databases">
        <title>Evolutionary Origins and Diversification of the Mycorrhizal Mutualists.</title>
        <authorList>
            <consortium name="DOE Joint Genome Institute"/>
            <consortium name="Mycorrhizal Genomics Consortium"/>
            <person name="Kohler A."/>
            <person name="Kuo A."/>
            <person name="Nagy L.G."/>
            <person name="Floudas D."/>
            <person name="Copeland A."/>
            <person name="Barry K.W."/>
            <person name="Cichocki N."/>
            <person name="Veneault-Fourrey C."/>
            <person name="LaButti K."/>
            <person name="Lindquist E.A."/>
            <person name="Lipzen A."/>
            <person name="Lundell T."/>
            <person name="Morin E."/>
            <person name="Murat C."/>
            <person name="Riley R."/>
            <person name="Ohm R."/>
            <person name="Sun H."/>
            <person name="Tunlid A."/>
            <person name="Henrissat B."/>
            <person name="Grigoriev I.V."/>
            <person name="Hibbett D.S."/>
            <person name="Martin F."/>
        </authorList>
    </citation>
    <scope>NUCLEOTIDE SEQUENCE [LARGE SCALE GENOMIC DNA]</scope>
    <source>
        <strain evidence="2 3">Koide BX008</strain>
    </source>
</reference>
<sequence length="183" mass="19517">MPSTAAAVADAINNGYDVLLNTPEPTTPVSEPVIPPLPHTEETTEPFAAAHAAFLEAVARLTAAVPTGNLQDAVHDLNKAYRTPAATIQPSLEADEEERQEEDVRAQSPDSDRNMEPSILSVLDGGDIVGWTVAATALSLMSDDEFKKTILEQNKMDAAGQPTNPCLISVFDGYQKSFTSATH</sequence>
<gene>
    <name evidence="2" type="ORF">M378DRAFT_19484</name>
</gene>
<evidence type="ECO:0000313" key="3">
    <source>
        <dbReference type="Proteomes" id="UP000054549"/>
    </source>
</evidence>
<dbReference type="HOGENOM" id="CLU_1474811_0_0_1"/>
<organism evidence="2 3">
    <name type="scientific">Amanita muscaria (strain Koide BX008)</name>
    <dbReference type="NCBI Taxonomy" id="946122"/>
    <lineage>
        <taxon>Eukaryota</taxon>
        <taxon>Fungi</taxon>
        <taxon>Dikarya</taxon>
        <taxon>Basidiomycota</taxon>
        <taxon>Agaricomycotina</taxon>
        <taxon>Agaricomycetes</taxon>
        <taxon>Agaricomycetidae</taxon>
        <taxon>Agaricales</taxon>
        <taxon>Pluteineae</taxon>
        <taxon>Amanitaceae</taxon>
        <taxon>Amanita</taxon>
    </lineage>
</organism>
<evidence type="ECO:0000256" key="1">
    <source>
        <dbReference type="SAM" id="MobiDB-lite"/>
    </source>
</evidence>